<dbReference type="InterPro" id="IPR017853">
    <property type="entry name" value="GH"/>
</dbReference>
<dbReference type="Gene3D" id="2.60.40.10">
    <property type="entry name" value="Immunoglobulins"/>
    <property type="match status" value="1"/>
</dbReference>
<sequence>MKAAGLTGSGQVKSPKLWWPRGMGDPNLYIFRVEISSPDGQIVDQYDEEFGFRSVTYDNHQMYINNKPFYCIGFGMHEDSEGLH</sequence>
<dbReference type="Proteomes" id="UP001177023">
    <property type="component" value="Unassembled WGS sequence"/>
</dbReference>
<evidence type="ECO:0000313" key="3">
    <source>
        <dbReference type="EMBL" id="CAJ0572307.1"/>
    </source>
</evidence>
<dbReference type="GO" id="GO:0030246">
    <property type="term" value="F:carbohydrate binding"/>
    <property type="evidence" value="ECO:0007669"/>
    <property type="project" value="TreeGrafter"/>
</dbReference>
<feature type="non-terminal residue" evidence="3">
    <location>
        <position position="1"/>
    </location>
</feature>
<accession>A0AA36FYZ2</accession>
<dbReference type="Pfam" id="PF00703">
    <property type="entry name" value="Glyco_hydro_2"/>
    <property type="match status" value="1"/>
</dbReference>
<evidence type="ECO:0000313" key="4">
    <source>
        <dbReference type="Proteomes" id="UP001177023"/>
    </source>
</evidence>
<name>A0AA36FYZ2_9BILA</name>
<comment type="caution">
    <text evidence="3">The sequence shown here is derived from an EMBL/GenBank/DDBJ whole genome shotgun (WGS) entry which is preliminary data.</text>
</comment>
<dbReference type="InterPro" id="IPR036156">
    <property type="entry name" value="Beta-gal/glucu_dom_sf"/>
</dbReference>
<evidence type="ECO:0000256" key="1">
    <source>
        <dbReference type="ARBA" id="ARBA00007401"/>
    </source>
</evidence>
<gene>
    <name evidence="3" type="ORF">MSPICULIGERA_LOCUS10696</name>
</gene>
<dbReference type="InterPro" id="IPR013783">
    <property type="entry name" value="Ig-like_fold"/>
</dbReference>
<keyword evidence="4" id="KW-1185">Reference proteome</keyword>
<dbReference type="PANTHER" id="PTHR10066:SF67">
    <property type="entry name" value="BETA-GLUCURONIDASE"/>
    <property type="match status" value="1"/>
</dbReference>
<organism evidence="3 4">
    <name type="scientific">Mesorhabditis spiculigera</name>
    <dbReference type="NCBI Taxonomy" id="96644"/>
    <lineage>
        <taxon>Eukaryota</taxon>
        <taxon>Metazoa</taxon>
        <taxon>Ecdysozoa</taxon>
        <taxon>Nematoda</taxon>
        <taxon>Chromadorea</taxon>
        <taxon>Rhabditida</taxon>
        <taxon>Rhabditina</taxon>
        <taxon>Rhabditomorpha</taxon>
        <taxon>Rhabditoidea</taxon>
        <taxon>Rhabditidae</taxon>
        <taxon>Mesorhabditinae</taxon>
        <taxon>Mesorhabditis</taxon>
    </lineage>
</organism>
<protein>
    <recommendedName>
        <fullName evidence="2">Glycoside hydrolase family 2 immunoglobulin-like beta-sandwich domain-containing protein</fullName>
    </recommendedName>
</protein>
<dbReference type="AlphaFoldDB" id="A0AA36FYZ2"/>
<evidence type="ECO:0000259" key="2">
    <source>
        <dbReference type="Pfam" id="PF00703"/>
    </source>
</evidence>
<dbReference type="GO" id="GO:0004566">
    <property type="term" value="F:beta-glucuronidase activity"/>
    <property type="evidence" value="ECO:0007669"/>
    <property type="project" value="TreeGrafter"/>
</dbReference>
<dbReference type="EMBL" id="CATQJA010002595">
    <property type="protein sequence ID" value="CAJ0572307.1"/>
    <property type="molecule type" value="Genomic_DNA"/>
</dbReference>
<comment type="similarity">
    <text evidence="1">Belongs to the glycosyl hydrolase 2 family.</text>
</comment>
<dbReference type="InterPro" id="IPR006102">
    <property type="entry name" value="Ig-like_GH2"/>
</dbReference>
<reference evidence="3" key="1">
    <citation type="submission" date="2023-06" db="EMBL/GenBank/DDBJ databases">
        <authorList>
            <person name="Delattre M."/>
        </authorList>
    </citation>
    <scope>NUCLEOTIDE SEQUENCE</scope>
    <source>
        <strain evidence="3">AF72</strain>
    </source>
</reference>
<dbReference type="GO" id="GO:0019391">
    <property type="term" value="P:glucuronoside catabolic process"/>
    <property type="evidence" value="ECO:0007669"/>
    <property type="project" value="TreeGrafter"/>
</dbReference>
<feature type="domain" description="Glycoside hydrolase family 2 immunoglobulin-like beta-sandwich" evidence="2">
    <location>
        <begin position="9"/>
        <end position="53"/>
    </location>
</feature>
<dbReference type="GO" id="GO:0005975">
    <property type="term" value="P:carbohydrate metabolic process"/>
    <property type="evidence" value="ECO:0007669"/>
    <property type="project" value="InterPro"/>
</dbReference>
<dbReference type="SUPFAM" id="SSF49303">
    <property type="entry name" value="beta-Galactosidase/glucuronidase domain"/>
    <property type="match status" value="1"/>
</dbReference>
<dbReference type="PANTHER" id="PTHR10066">
    <property type="entry name" value="BETA-GLUCURONIDASE"/>
    <property type="match status" value="1"/>
</dbReference>
<dbReference type="GO" id="GO:0005615">
    <property type="term" value="C:extracellular space"/>
    <property type="evidence" value="ECO:0007669"/>
    <property type="project" value="TreeGrafter"/>
</dbReference>
<proteinExistence type="inferred from homology"/>
<dbReference type="SUPFAM" id="SSF51445">
    <property type="entry name" value="(Trans)glycosidases"/>
    <property type="match status" value="1"/>
</dbReference>